<organism evidence="2 3">
    <name type="scientific">Jiella sonneratiae</name>
    <dbReference type="NCBI Taxonomy" id="2816856"/>
    <lineage>
        <taxon>Bacteria</taxon>
        <taxon>Pseudomonadati</taxon>
        <taxon>Pseudomonadota</taxon>
        <taxon>Alphaproteobacteria</taxon>
        <taxon>Hyphomicrobiales</taxon>
        <taxon>Aurantimonadaceae</taxon>
        <taxon>Jiella</taxon>
    </lineage>
</organism>
<dbReference type="InterPro" id="IPR016181">
    <property type="entry name" value="Acyl_CoA_acyltransferase"/>
</dbReference>
<dbReference type="SUPFAM" id="SSF55729">
    <property type="entry name" value="Acyl-CoA N-acyltransferases (Nat)"/>
    <property type="match status" value="1"/>
</dbReference>
<dbReference type="EMBL" id="JAFMPY010000023">
    <property type="protein sequence ID" value="MBO0905617.1"/>
    <property type="molecule type" value="Genomic_DNA"/>
</dbReference>
<proteinExistence type="predicted"/>
<dbReference type="Gene3D" id="3.40.630.30">
    <property type="match status" value="1"/>
</dbReference>
<dbReference type="PROSITE" id="PS51186">
    <property type="entry name" value="GNAT"/>
    <property type="match status" value="1"/>
</dbReference>
<dbReference type="CDD" id="cd04301">
    <property type="entry name" value="NAT_SF"/>
    <property type="match status" value="1"/>
</dbReference>
<comment type="caution">
    <text evidence="2">The sequence shown here is derived from an EMBL/GenBank/DDBJ whole genome shotgun (WGS) entry which is preliminary data.</text>
</comment>
<name>A0ABS3J923_9HYPH</name>
<gene>
    <name evidence="2" type="ORF">J1C47_18380</name>
</gene>
<feature type="domain" description="N-acetyltransferase" evidence="1">
    <location>
        <begin position="48"/>
        <end position="195"/>
    </location>
</feature>
<evidence type="ECO:0000313" key="3">
    <source>
        <dbReference type="Proteomes" id="UP000664288"/>
    </source>
</evidence>
<evidence type="ECO:0000259" key="1">
    <source>
        <dbReference type="PROSITE" id="PS51186"/>
    </source>
</evidence>
<keyword evidence="3" id="KW-1185">Reference proteome</keyword>
<evidence type="ECO:0000313" key="2">
    <source>
        <dbReference type="EMBL" id="MBO0905617.1"/>
    </source>
</evidence>
<reference evidence="2 3" key="1">
    <citation type="submission" date="2021-03" db="EMBL/GenBank/DDBJ databases">
        <title>Whole genome sequence of Jiella sp. MQZ13P-4.</title>
        <authorList>
            <person name="Tuo L."/>
        </authorList>
    </citation>
    <scope>NUCLEOTIDE SEQUENCE [LARGE SCALE GENOMIC DNA]</scope>
    <source>
        <strain evidence="2 3">MQZ13P-4</strain>
    </source>
</reference>
<sequence>MREARRRASRPRAGPSARIPSASFSAFREVLVTAFVSASAFADAVPFAAIVEETAAHVPAREALLDAAMGPGRTRKSSEQIRTGRLPAEGLAFSAVRPDGSLVGTVRLWNITAGRQDGANVPALLLGPLAVAPDAQGTGLGSLLMRHAVAEAARLGHGAIILVGDPEYYGRFGFSAAQTGWLAMPGPFEPRRLLALELVEGALGGAAGVIAPTGRFVLEEAVVLAA</sequence>
<accession>A0ABS3J923</accession>
<dbReference type="Proteomes" id="UP000664288">
    <property type="component" value="Unassembled WGS sequence"/>
</dbReference>
<protein>
    <submittedName>
        <fullName evidence="2">N-acetyltransferase</fullName>
    </submittedName>
</protein>
<dbReference type="InterPro" id="IPR000182">
    <property type="entry name" value="GNAT_dom"/>
</dbReference>
<dbReference type="Pfam" id="PF00583">
    <property type="entry name" value="Acetyltransf_1"/>
    <property type="match status" value="1"/>
</dbReference>